<evidence type="ECO:0000313" key="2">
    <source>
        <dbReference type="Proteomes" id="UP001152519"/>
    </source>
</evidence>
<dbReference type="RefSeq" id="WP_251483944.1">
    <property type="nucleotide sequence ID" value="NZ_CAJSLV010000001.1"/>
</dbReference>
<organism evidence="1 2">
    <name type="scientific">Actinacidiphila cocklensis</name>
    <dbReference type="NCBI Taxonomy" id="887465"/>
    <lineage>
        <taxon>Bacteria</taxon>
        <taxon>Bacillati</taxon>
        <taxon>Actinomycetota</taxon>
        <taxon>Actinomycetes</taxon>
        <taxon>Kitasatosporales</taxon>
        <taxon>Streptomycetaceae</taxon>
        <taxon>Actinacidiphila</taxon>
    </lineage>
</organism>
<evidence type="ECO:0000313" key="1">
    <source>
        <dbReference type="EMBL" id="CAG6390853.1"/>
    </source>
</evidence>
<keyword evidence="2" id="KW-1185">Reference proteome</keyword>
<dbReference type="EMBL" id="CAJSLV010000001">
    <property type="protein sequence ID" value="CAG6390853.1"/>
    <property type="molecule type" value="Genomic_DNA"/>
</dbReference>
<dbReference type="Proteomes" id="UP001152519">
    <property type="component" value="Unassembled WGS sequence"/>
</dbReference>
<proteinExistence type="predicted"/>
<reference evidence="1" key="1">
    <citation type="submission" date="2021-05" db="EMBL/GenBank/DDBJ databases">
        <authorList>
            <person name="Arsene-Ploetze F."/>
        </authorList>
    </citation>
    <scope>NUCLEOTIDE SEQUENCE</scope>
    <source>
        <strain evidence="1">DSM 42138</strain>
    </source>
</reference>
<protein>
    <submittedName>
        <fullName evidence="1">Uncharacterized protein</fullName>
    </submittedName>
</protein>
<accession>A0A9W4GN04</accession>
<sequence>MSTDTHTDHGAGSGSGALHGLHRFLLIGKSRIFSYHLALYNVEAHAFQAVVTLGLADSVREAYLADLEKNIGKRVFYSLFSPDHFPLADLKQGKTFKVQLERVVVGTDGSREFQPMLDGQQTDAVCRAEDVRYFRKLGGLEYPAHLTYLLFGEGDEVHIAHQLAEKPNWDEVVTVTDPRDLDPALLGKVPDITIASIDDPHGVVQDSPLTKGQRYEAAIDGAGATIGFTAGRQGWWNHTSLNA</sequence>
<name>A0A9W4GN04_9ACTN</name>
<gene>
    <name evidence="1" type="ORF">SCOCK_10321</name>
</gene>
<dbReference type="AlphaFoldDB" id="A0A9W4GN04"/>
<comment type="caution">
    <text evidence="1">The sequence shown here is derived from an EMBL/GenBank/DDBJ whole genome shotgun (WGS) entry which is preliminary data.</text>
</comment>